<keyword evidence="1" id="KW-0479">Metal-binding</keyword>
<dbReference type="GO" id="GO:0034657">
    <property type="term" value="C:GID complex"/>
    <property type="evidence" value="ECO:0007669"/>
    <property type="project" value="TreeGrafter"/>
</dbReference>
<dbReference type="PANTHER" id="PTHR12170">
    <property type="entry name" value="MACROPHAGE ERYTHROBLAST ATTACHER-RELATED"/>
    <property type="match status" value="1"/>
</dbReference>
<feature type="region of interest" description="Disordered" evidence="2">
    <location>
        <begin position="317"/>
        <end position="354"/>
    </location>
</feature>
<evidence type="ECO:0000256" key="1">
    <source>
        <dbReference type="PROSITE-ProRule" id="PRU01215"/>
    </source>
</evidence>
<dbReference type="Proteomes" id="UP001378960">
    <property type="component" value="Unassembled WGS sequence"/>
</dbReference>
<dbReference type="InterPro" id="IPR044063">
    <property type="entry name" value="ZF_RING_GID"/>
</dbReference>
<dbReference type="GO" id="GO:0016874">
    <property type="term" value="F:ligase activity"/>
    <property type="evidence" value="ECO:0007669"/>
    <property type="project" value="UniProtKB-KW"/>
</dbReference>
<proteinExistence type="predicted"/>
<dbReference type="PANTHER" id="PTHR12170:SF3">
    <property type="entry name" value="GH10162P"/>
    <property type="match status" value="1"/>
</dbReference>
<gene>
    <name evidence="4" type="ORF">DAPK24_013250</name>
</gene>
<keyword evidence="1" id="KW-0862">Zinc</keyword>
<dbReference type="GO" id="GO:0061630">
    <property type="term" value="F:ubiquitin protein ligase activity"/>
    <property type="evidence" value="ECO:0007669"/>
    <property type="project" value="InterPro"/>
</dbReference>
<comment type="caution">
    <text evidence="4">The sequence shown here is derived from an EMBL/GenBank/DDBJ whole genome shotgun (WGS) entry which is preliminary data.</text>
</comment>
<dbReference type="SUPFAM" id="SSF57850">
    <property type="entry name" value="RING/U-box"/>
    <property type="match status" value="1"/>
</dbReference>
<dbReference type="CDD" id="cd16652">
    <property type="entry name" value="dRING_Rmd5p-like"/>
    <property type="match status" value="1"/>
</dbReference>
<dbReference type="GO" id="GO:0043161">
    <property type="term" value="P:proteasome-mediated ubiquitin-dependent protein catabolic process"/>
    <property type="evidence" value="ECO:0007669"/>
    <property type="project" value="InterPro"/>
</dbReference>
<protein>
    <submittedName>
        <fullName evidence="4">Ubiquitin-protein ligase</fullName>
    </submittedName>
</protein>
<evidence type="ECO:0000256" key="2">
    <source>
        <dbReference type="SAM" id="MobiDB-lite"/>
    </source>
</evidence>
<feature type="zinc finger region" description="RING-Gid-type" evidence="1">
    <location>
        <begin position="421"/>
        <end position="464"/>
    </location>
</feature>
<evidence type="ECO:0000313" key="5">
    <source>
        <dbReference type="Proteomes" id="UP001378960"/>
    </source>
</evidence>
<keyword evidence="4" id="KW-0436">Ligase</keyword>
<organism evidence="4 5">
    <name type="scientific">Pichia kluyveri</name>
    <name type="common">Yeast</name>
    <dbReference type="NCBI Taxonomy" id="36015"/>
    <lineage>
        <taxon>Eukaryota</taxon>
        <taxon>Fungi</taxon>
        <taxon>Dikarya</taxon>
        <taxon>Ascomycota</taxon>
        <taxon>Saccharomycotina</taxon>
        <taxon>Pichiomycetes</taxon>
        <taxon>Pichiales</taxon>
        <taxon>Pichiaceae</taxon>
        <taxon>Pichia</taxon>
    </lineage>
</organism>
<dbReference type="GO" id="GO:0008270">
    <property type="term" value="F:zinc ion binding"/>
    <property type="evidence" value="ECO:0007669"/>
    <property type="project" value="UniProtKB-KW"/>
</dbReference>
<keyword evidence="1" id="KW-0863">Zinc-finger</keyword>
<dbReference type="InterPro" id="IPR037683">
    <property type="entry name" value="Rmd5_dRing"/>
</dbReference>
<evidence type="ECO:0000313" key="4">
    <source>
        <dbReference type="EMBL" id="GMM44750.1"/>
    </source>
</evidence>
<dbReference type="EMBL" id="BTGB01000001">
    <property type="protein sequence ID" value="GMM44750.1"/>
    <property type="molecule type" value="Genomic_DNA"/>
</dbReference>
<dbReference type="GO" id="GO:0005737">
    <property type="term" value="C:cytoplasm"/>
    <property type="evidence" value="ECO:0007669"/>
    <property type="project" value="TreeGrafter"/>
</dbReference>
<reference evidence="4 5" key="1">
    <citation type="journal article" date="2023" name="Elife">
        <title>Identification of key yeast species and microbe-microbe interactions impacting larval growth of Drosophila in the wild.</title>
        <authorList>
            <person name="Mure A."/>
            <person name="Sugiura Y."/>
            <person name="Maeda R."/>
            <person name="Honda K."/>
            <person name="Sakurai N."/>
            <person name="Takahashi Y."/>
            <person name="Watada M."/>
            <person name="Katoh T."/>
            <person name="Gotoh A."/>
            <person name="Gotoh Y."/>
            <person name="Taniguchi I."/>
            <person name="Nakamura K."/>
            <person name="Hayashi T."/>
            <person name="Katayama T."/>
            <person name="Uemura T."/>
            <person name="Hattori Y."/>
        </authorList>
    </citation>
    <scope>NUCLEOTIDE SEQUENCE [LARGE SCALE GENOMIC DNA]</scope>
    <source>
        <strain evidence="4 5">PK-24</strain>
    </source>
</reference>
<evidence type="ECO:0000259" key="3">
    <source>
        <dbReference type="PROSITE" id="PS51867"/>
    </source>
</evidence>
<accession>A0AAV5R0J6</accession>
<dbReference type="PROSITE" id="PS51867">
    <property type="entry name" value="ZF_RING_GID"/>
    <property type="match status" value="1"/>
</dbReference>
<dbReference type="InterPro" id="IPR045098">
    <property type="entry name" value="Fyv10_fam"/>
</dbReference>
<name>A0AAV5R0J6_PICKL</name>
<feature type="domain" description="RING-Gid-type" evidence="3">
    <location>
        <begin position="421"/>
        <end position="464"/>
    </location>
</feature>
<keyword evidence="5" id="KW-1185">Reference proteome</keyword>
<dbReference type="AlphaFoldDB" id="A0AAV5R0J6"/>
<dbReference type="GO" id="GO:0005634">
    <property type="term" value="C:nucleus"/>
    <property type="evidence" value="ECO:0007669"/>
    <property type="project" value="TreeGrafter"/>
</dbReference>
<feature type="compositionally biased region" description="Low complexity" evidence="2">
    <location>
        <begin position="330"/>
        <end position="340"/>
    </location>
</feature>
<sequence length="483" mass="55907">MTNGGTKHLDSLKHNIYELHQNHAATDLLNNSENFISQLKKYRQELYNETSDNLSHKNELEKELSVNIDYYNAQTSKYEKHIQKGIKMYATRIDKLGGWNLDTVYKYNTIDDDTQLMMKAIIMDLLYQGKLSESKELLESLEIDEKRQFVEVYKHFETLKSLIESLHNEDYTIIYDWIGEEKENIMKISSLIENLNMLVYFQVLEIKAKQKKIPPNGNLLLKCQNEFDAQVMNKIKDKCLSLDNSTWFSASLPELNYFDKEAIKNTTEAELIKVFNKYKTNFLNLKEESPLNKCLLAGNFAIDTLLKFNLVRRRKSSSTINRSKGGATVGGNNNTNNHANNDTRRRSTISSDGSVHPILNRIRSLNTSDNITDENAFYDGCVFQLENEYTLYGENDQQEVSELPLEIELPEWMSSHTVFVCPVLKEETTETNKPCMLPCRHFISRLAMNKLVRGVGDEIKCPYCPGRSSYREAKEVQFVRNLN</sequence>